<dbReference type="GO" id="GO:0019829">
    <property type="term" value="F:ATPase-coupled monoatomic cation transmembrane transporter activity"/>
    <property type="evidence" value="ECO:0007669"/>
    <property type="project" value="TreeGrafter"/>
</dbReference>
<evidence type="ECO:0000256" key="9">
    <source>
        <dbReference type="ARBA" id="ARBA00023136"/>
    </source>
</evidence>
<dbReference type="SUPFAM" id="SSF81653">
    <property type="entry name" value="Calcium ATPase, transduction domain A"/>
    <property type="match status" value="1"/>
</dbReference>
<feature type="region of interest" description="Disordered" evidence="10">
    <location>
        <begin position="508"/>
        <end position="540"/>
    </location>
</feature>
<evidence type="ECO:0000256" key="8">
    <source>
        <dbReference type="ARBA" id="ARBA00022989"/>
    </source>
</evidence>
<dbReference type="Pfam" id="PF00690">
    <property type="entry name" value="Cation_ATPase_N"/>
    <property type="match status" value="1"/>
</dbReference>
<dbReference type="OrthoDB" id="48943at2759"/>
<keyword evidence="3" id="KW-0479">Metal-binding</keyword>
<protein>
    <submittedName>
        <fullName evidence="15">Uncharacterized protein</fullName>
    </submittedName>
</protein>
<keyword evidence="5" id="KW-0067">ATP-binding</keyword>
<reference evidence="15" key="1">
    <citation type="submission" date="2009-08" db="EMBL/GenBank/DDBJ databases">
        <title>Annotation of Salpingoeca rosetta.</title>
        <authorList>
            <consortium name="The Broad Institute Genome Sequencing Platform"/>
            <person name="Russ C."/>
            <person name="Cuomo C."/>
            <person name="Burger G."/>
            <person name="Gray M.W."/>
            <person name="Holland P.W.H."/>
            <person name="King N."/>
            <person name="Lang F.B.F."/>
            <person name="Roger A.J."/>
            <person name="Ruiz-Trillo I."/>
            <person name="Young S.K."/>
            <person name="Zeng Q."/>
            <person name="Gargeya S."/>
            <person name="Alvarado L."/>
            <person name="Berlin A."/>
            <person name="Chapman S.B."/>
            <person name="Chen Z."/>
            <person name="Freedman E."/>
            <person name="Gellesch M."/>
            <person name="Goldberg J."/>
            <person name="Griggs A."/>
            <person name="Gujja S."/>
            <person name="Heilman E."/>
            <person name="Heiman D."/>
            <person name="Howarth C."/>
            <person name="Mehta T."/>
            <person name="Neiman D."/>
            <person name="Pearson M."/>
            <person name="Roberts A."/>
            <person name="Saif S."/>
            <person name="Shea T."/>
            <person name="Shenoy N."/>
            <person name="Sisk P."/>
            <person name="Stolte C."/>
            <person name="Sykes S."/>
            <person name="White J."/>
            <person name="Yandava C."/>
            <person name="Haas B."/>
            <person name="Nusbaum C."/>
            <person name="Birren B."/>
        </authorList>
    </citation>
    <scope>NUCLEOTIDE SEQUENCE [LARGE SCALE GENOMIC DNA]</scope>
    <source>
        <strain evidence="15">ATCC 50818</strain>
    </source>
</reference>
<dbReference type="GeneID" id="16071472"/>
<dbReference type="eggNOG" id="KOG0209">
    <property type="taxonomic scope" value="Eukaryota"/>
</dbReference>
<gene>
    <name evidence="15" type="ORF">PTSG_07409</name>
</gene>
<evidence type="ECO:0000259" key="12">
    <source>
        <dbReference type="Pfam" id="PF00122"/>
    </source>
</evidence>
<dbReference type="SUPFAM" id="SSF56784">
    <property type="entry name" value="HAD-like"/>
    <property type="match status" value="1"/>
</dbReference>
<keyword evidence="2 11" id="KW-0812">Transmembrane</keyword>
<keyword evidence="16" id="KW-1185">Reference proteome</keyword>
<dbReference type="SFLD" id="SFLDS00003">
    <property type="entry name" value="Haloacid_Dehalogenase"/>
    <property type="match status" value="1"/>
</dbReference>
<dbReference type="GO" id="GO:0005789">
    <property type="term" value="C:endoplasmic reticulum membrane"/>
    <property type="evidence" value="ECO:0007669"/>
    <property type="project" value="TreeGrafter"/>
</dbReference>
<dbReference type="EMBL" id="GL832976">
    <property type="protein sequence ID" value="EGD77069.1"/>
    <property type="molecule type" value="Genomic_DNA"/>
</dbReference>
<dbReference type="AlphaFoldDB" id="F2UIM0"/>
<dbReference type="InParanoid" id="F2UIM0"/>
<dbReference type="GO" id="GO:0015662">
    <property type="term" value="F:P-type ion transporter activity"/>
    <property type="evidence" value="ECO:0007669"/>
    <property type="project" value="TreeGrafter"/>
</dbReference>
<feature type="transmembrane region" description="Helical" evidence="11">
    <location>
        <begin position="25"/>
        <end position="44"/>
    </location>
</feature>
<dbReference type="OMA" id="WYYSLFN"/>
<evidence type="ECO:0000256" key="1">
    <source>
        <dbReference type="ARBA" id="ARBA00004141"/>
    </source>
</evidence>
<evidence type="ECO:0000259" key="13">
    <source>
        <dbReference type="Pfam" id="PF00690"/>
    </source>
</evidence>
<keyword evidence="4" id="KW-0547">Nucleotide-binding</keyword>
<keyword evidence="7" id="KW-1278">Translocase</keyword>
<evidence type="ECO:0000313" key="16">
    <source>
        <dbReference type="Proteomes" id="UP000007799"/>
    </source>
</evidence>
<comment type="subcellular location">
    <subcellularLocation>
        <location evidence="1">Membrane</location>
        <topology evidence="1">Multi-pass membrane protein</topology>
    </subcellularLocation>
</comment>
<dbReference type="SFLD" id="SFLDG00002">
    <property type="entry name" value="C1.7:_P-type_atpase_like"/>
    <property type="match status" value="1"/>
</dbReference>
<dbReference type="GO" id="GO:0046872">
    <property type="term" value="F:metal ion binding"/>
    <property type="evidence" value="ECO:0007669"/>
    <property type="project" value="UniProtKB-KW"/>
</dbReference>
<name>F2UIM0_SALR5</name>
<accession>F2UIM0</accession>
<dbReference type="InterPro" id="IPR036412">
    <property type="entry name" value="HAD-like_sf"/>
</dbReference>
<evidence type="ECO:0000256" key="6">
    <source>
        <dbReference type="ARBA" id="ARBA00022842"/>
    </source>
</evidence>
<dbReference type="Gene3D" id="3.40.50.1000">
    <property type="entry name" value="HAD superfamily/HAD-like"/>
    <property type="match status" value="1"/>
</dbReference>
<feature type="transmembrane region" description="Helical" evidence="11">
    <location>
        <begin position="955"/>
        <end position="975"/>
    </location>
</feature>
<dbReference type="KEGG" id="sre:PTSG_07409"/>
<dbReference type="GO" id="GO:0005524">
    <property type="term" value="F:ATP binding"/>
    <property type="evidence" value="ECO:0007669"/>
    <property type="project" value="UniProtKB-KW"/>
</dbReference>
<sequence>MDVVCEVERAVLLRRLGHVAARRDVWPFAVMHVAVLATCAHFVVADHITWHLLLLAAAASAALHVVAFLSSTWSVKAKAFFQFRKVNTLDQATHVLAHPTDATLKAEICDIVKGEGPARIVFQRLPYTVLVDAATGAVTCDILQYPVNEQLTTYSESTGLSSAKVQELTAQFGTNDITIDPASFWDLYIQQITAPIFVFQVFCMILYMLDDYWYFSLVTLAMLLFIERITTQQRLKNLNELQGMRPKPYELRVFRDRKWEWRSTASLVPGDLIALPRTKHAMHKVPADVVVLAGTCVVNEALLTGEAVPLRKEGVDKLLADRGSSRLSAIPDAKRYYVFAGTTVLQTTGAPKERAVKPRDTSCLCVVVRTGFATQEGTLVRTFLASREQASANTWESLAIISFLLVFALAAAGYVFNHGLATKRPLHTLIIECLLIITSVIPPELPLQLSLAITNALKAMNAKSIAITCTEPFRIPMAGRASVVCLDKTGTLTEDKVNLQGLVVPCDSNISTGGDGSHRDGDDDDDEDDDDNDDYGDEGAGGGALDFKLLHPVDIRMSSDRRAEIFLAACTDVVEVEKELVGDPLELAVLTSLGWSCVRDTVARPSANLSARKIHTFPFSSELKRMSVVCTTASAGVKGVFLVCKGAAEVIRPRLTTVPSGFDEMHKHYAREGKRVLALAYKSLPADMKHKVQRLSREEAEKDLTFVGFIVLGSPLKSDTRKVMRQLLRSSHHLVMITGDSPLTACYVARRVRIASRPLRVIDHDATSRHFVHYLADDDANAGTLDALTPEQLSTLFQNNDLCVTGAVVEAAAAEHSLPDVARYAKVFARTSPKDKSRIVRAYQHLGLSAVMCGDGTNDVGALKVADAGIALVSGGRPPRKAKKKSKKAQEALSMREKALLDFQRELETMNLEDSLPKLGDASIAAAFTSKISSCSCVTHLIRQGRATLVVSNQMIQILALNCLINSFCLSVLYLEGIKLSDTQMTLSGLAIAMSMYFVSASRPQKKLSPQRPRASSVTAYMFGSVLLQFAFHVYMLLSAIRTAQAVEGRIHFDPAFLPPPRRTLL</sequence>
<dbReference type="PANTHER" id="PTHR45630">
    <property type="entry name" value="CATION-TRANSPORTING ATPASE-RELATED"/>
    <property type="match status" value="1"/>
</dbReference>
<dbReference type="Proteomes" id="UP000007799">
    <property type="component" value="Unassembled WGS sequence"/>
</dbReference>
<feature type="transmembrane region" description="Helical" evidence="11">
    <location>
        <begin position="982"/>
        <end position="1000"/>
    </location>
</feature>
<evidence type="ECO:0000256" key="7">
    <source>
        <dbReference type="ARBA" id="ARBA00022967"/>
    </source>
</evidence>
<dbReference type="PROSITE" id="PS01229">
    <property type="entry name" value="COF_2"/>
    <property type="match status" value="1"/>
</dbReference>
<evidence type="ECO:0000256" key="10">
    <source>
        <dbReference type="SAM" id="MobiDB-lite"/>
    </source>
</evidence>
<feature type="domain" description="P5A-ATPase transmembrane helical hairpin" evidence="14">
    <location>
        <begin position="20"/>
        <end position="87"/>
    </location>
</feature>
<dbReference type="Gene3D" id="3.40.1110.10">
    <property type="entry name" value="Calcium-transporting ATPase, cytoplasmic domain N"/>
    <property type="match status" value="1"/>
</dbReference>
<dbReference type="InterPro" id="IPR023214">
    <property type="entry name" value="HAD_sf"/>
</dbReference>
<dbReference type="Pfam" id="PF23143">
    <property type="entry name" value="2TM_P5A-ATPase"/>
    <property type="match status" value="1"/>
</dbReference>
<evidence type="ECO:0000256" key="11">
    <source>
        <dbReference type="SAM" id="Phobius"/>
    </source>
</evidence>
<dbReference type="InterPro" id="IPR059000">
    <property type="entry name" value="ATPase_P-type_domA"/>
</dbReference>
<feature type="domain" description="Cation-transporting P-type ATPase N-terminal" evidence="13">
    <location>
        <begin position="149"/>
        <end position="206"/>
    </location>
</feature>
<evidence type="ECO:0000256" key="3">
    <source>
        <dbReference type="ARBA" id="ARBA00022723"/>
    </source>
</evidence>
<feature type="transmembrane region" description="Helical" evidence="11">
    <location>
        <begin position="397"/>
        <end position="416"/>
    </location>
</feature>
<evidence type="ECO:0000313" key="15">
    <source>
        <dbReference type="EMBL" id="EGD77069.1"/>
    </source>
</evidence>
<dbReference type="PRINTS" id="PR00119">
    <property type="entry name" value="CATATPASE"/>
</dbReference>
<dbReference type="PANTHER" id="PTHR45630:SF7">
    <property type="entry name" value="ENDOPLASMIC RETICULUM TRANSMEMBRANE HELIX TRANSLOCASE"/>
    <property type="match status" value="1"/>
</dbReference>
<dbReference type="InterPro" id="IPR044492">
    <property type="entry name" value="P_typ_ATPase_HD_dom"/>
</dbReference>
<dbReference type="RefSeq" id="XP_004990909.1">
    <property type="nucleotide sequence ID" value="XM_004990852.1"/>
</dbReference>
<evidence type="ECO:0000256" key="4">
    <source>
        <dbReference type="ARBA" id="ARBA00022741"/>
    </source>
</evidence>
<dbReference type="InterPro" id="IPR018303">
    <property type="entry name" value="ATPase_P-typ_P_site"/>
</dbReference>
<dbReference type="InterPro" id="IPR008250">
    <property type="entry name" value="ATPase_P-typ_transduc_dom_A_sf"/>
</dbReference>
<dbReference type="Pfam" id="PF13246">
    <property type="entry name" value="Cation_ATPase"/>
    <property type="match status" value="1"/>
</dbReference>
<dbReference type="InterPro" id="IPR004014">
    <property type="entry name" value="ATPase_P-typ_cation-transptr_N"/>
</dbReference>
<dbReference type="Gene3D" id="2.70.150.10">
    <property type="entry name" value="Calcium-transporting ATPase, cytoplasmic transduction domain A"/>
    <property type="match status" value="1"/>
</dbReference>
<dbReference type="Pfam" id="PF00122">
    <property type="entry name" value="E1-E2_ATPase"/>
    <property type="match status" value="1"/>
</dbReference>
<dbReference type="NCBIfam" id="TIGR01657">
    <property type="entry name" value="P-ATPase-V"/>
    <property type="match status" value="1"/>
</dbReference>
<dbReference type="SUPFAM" id="SSF81665">
    <property type="entry name" value="Calcium ATPase, transmembrane domain M"/>
    <property type="match status" value="1"/>
</dbReference>
<feature type="transmembrane region" description="Helical" evidence="11">
    <location>
        <begin position="213"/>
        <end position="230"/>
    </location>
</feature>
<evidence type="ECO:0000256" key="2">
    <source>
        <dbReference type="ARBA" id="ARBA00022692"/>
    </source>
</evidence>
<feature type="transmembrane region" description="Helical" evidence="11">
    <location>
        <begin position="1020"/>
        <end position="1041"/>
    </location>
</feature>
<dbReference type="InterPro" id="IPR057255">
    <property type="entry name" value="2TM_P5A-ATPase"/>
</dbReference>
<dbReference type="STRING" id="946362.F2UIM0"/>
<keyword evidence="8 11" id="KW-1133">Transmembrane helix</keyword>
<evidence type="ECO:0000256" key="5">
    <source>
        <dbReference type="ARBA" id="ARBA00022840"/>
    </source>
</evidence>
<dbReference type="SFLD" id="SFLDF00027">
    <property type="entry name" value="p-type_atpase"/>
    <property type="match status" value="1"/>
</dbReference>
<dbReference type="SUPFAM" id="SSF81660">
    <property type="entry name" value="Metal cation-transporting ATPase, ATP-binding domain N"/>
    <property type="match status" value="1"/>
</dbReference>
<evidence type="ECO:0000259" key="14">
    <source>
        <dbReference type="Pfam" id="PF23143"/>
    </source>
</evidence>
<feature type="domain" description="P-type ATPase A" evidence="12">
    <location>
        <begin position="251"/>
        <end position="381"/>
    </location>
</feature>
<dbReference type="PROSITE" id="PS00154">
    <property type="entry name" value="ATPASE_E1_E2"/>
    <property type="match status" value="1"/>
</dbReference>
<keyword evidence="9 11" id="KW-0472">Membrane</keyword>
<organism evidence="16">
    <name type="scientific">Salpingoeca rosetta (strain ATCC 50818 / BSB-021)</name>
    <dbReference type="NCBI Taxonomy" id="946362"/>
    <lineage>
        <taxon>Eukaryota</taxon>
        <taxon>Choanoflagellata</taxon>
        <taxon>Craspedida</taxon>
        <taxon>Salpingoecidae</taxon>
        <taxon>Salpingoeca</taxon>
    </lineage>
</organism>
<feature type="compositionally biased region" description="Acidic residues" evidence="10">
    <location>
        <begin position="522"/>
        <end position="537"/>
    </location>
</feature>
<feature type="transmembrane region" description="Helical" evidence="11">
    <location>
        <begin position="187"/>
        <end position="207"/>
    </location>
</feature>
<dbReference type="GO" id="GO:0006874">
    <property type="term" value="P:intracellular calcium ion homeostasis"/>
    <property type="evidence" value="ECO:0007669"/>
    <property type="project" value="TreeGrafter"/>
</dbReference>
<proteinExistence type="predicted"/>
<dbReference type="InterPro" id="IPR006544">
    <property type="entry name" value="P-type_TPase_V"/>
</dbReference>
<feature type="transmembrane region" description="Helical" evidence="11">
    <location>
        <begin position="50"/>
        <end position="75"/>
    </location>
</feature>
<keyword evidence="6" id="KW-0460">Magnesium</keyword>
<dbReference type="InterPro" id="IPR023298">
    <property type="entry name" value="ATPase_P-typ_TM_dom_sf"/>
</dbReference>
<dbReference type="InterPro" id="IPR023299">
    <property type="entry name" value="ATPase_P-typ_cyto_dom_N"/>
</dbReference>